<proteinExistence type="predicted"/>
<dbReference type="EMBL" id="CM023480">
    <property type="protein sequence ID" value="KAH7970347.1"/>
    <property type="molecule type" value="Genomic_DNA"/>
</dbReference>
<comment type="caution">
    <text evidence="1">The sequence shown here is derived from an EMBL/GenBank/DDBJ whole genome shotgun (WGS) entry which is preliminary data.</text>
</comment>
<protein>
    <submittedName>
        <fullName evidence="1">Uncharacterized protein</fullName>
    </submittedName>
</protein>
<evidence type="ECO:0000313" key="1">
    <source>
        <dbReference type="EMBL" id="KAH7970347.1"/>
    </source>
</evidence>
<keyword evidence="2" id="KW-1185">Reference proteome</keyword>
<name>A0ACB8DIC2_DERSI</name>
<organism evidence="1 2">
    <name type="scientific">Dermacentor silvarum</name>
    <name type="common">Tick</name>
    <dbReference type="NCBI Taxonomy" id="543639"/>
    <lineage>
        <taxon>Eukaryota</taxon>
        <taxon>Metazoa</taxon>
        <taxon>Ecdysozoa</taxon>
        <taxon>Arthropoda</taxon>
        <taxon>Chelicerata</taxon>
        <taxon>Arachnida</taxon>
        <taxon>Acari</taxon>
        <taxon>Parasitiformes</taxon>
        <taxon>Ixodida</taxon>
        <taxon>Ixodoidea</taxon>
        <taxon>Ixodidae</taxon>
        <taxon>Rhipicephalinae</taxon>
        <taxon>Dermacentor</taxon>
    </lineage>
</organism>
<accession>A0ACB8DIC2</accession>
<gene>
    <name evidence="1" type="ORF">HPB49_004407</name>
</gene>
<reference evidence="1" key="1">
    <citation type="submission" date="2020-05" db="EMBL/GenBank/DDBJ databases">
        <title>Large-scale comparative analyses of tick genomes elucidate their genetic diversity and vector capacities.</title>
        <authorList>
            <person name="Jia N."/>
            <person name="Wang J."/>
            <person name="Shi W."/>
            <person name="Du L."/>
            <person name="Sun Y."/>
            <person name="Zhan W."/>
            <person name="Jiang J."/>
            <person name="Wang Q."/>
            <person name="Zhang B."/>
            <person name="Ji P."/>
            <person name="Sakyi L.B."/>
            <person name="Cui X."/>
            <person name="Yuan T."/>
            <person name="Jiang B."/>
            <person name="Yang W."/>
            <person name="Lam T.T.-Y."/>
            <person name="Chang Q."/>
            <person name="Ding S."/>
            <person name="Wang X."/>
            <person name="Zhu J."/>
            <person name="Ruan X."/>
            <person name="Zhao L."/>
            <person name="Wei J."/>
            <person name="Que T."/>
            <person name="Du C."/>
            <person name="Cheng J."/>
            <person name="Dai P."/>
            <person name="Han X."/>
            <person name="Huang E."/>
            <person name="Gao Y."/>
            <person name="Liu J."/>
            <person name="Shao H."/>
            <person name="Ye R."/>
            <person name="Li L."/>
            <person name="Wei W."/>
            <person name="Wang X."/>
            <person name="Wang C."/>
            <person name="Yang T."/>
            <person name="Huo Q."/>
            <person name="Li W."/>
            <person name="Guo W."/>
            <person name="Chen H."/>
            <person name="Zhou L."/>
            <person name="Ni X."/>
            <person name="Tian J."/>
            <person name="Zhou Y."/>
            <person name="Sheng Y."/>
            <person name="Liu T."/>
            <person name="Pan Y."/>
            <person name="Xia L."/>
            <person name="Li J."/>
            <person name="Zhao F."/>
            <person name="Cao W."/>
        </authorList>
    </citation>
    <scope>NUCLEOTIDE SEQUENCE</scope>
    <source>
        <strain evidence="1">Dsil-2018</strain>
    </source>
</reference>
<dbReference type="Proteomes" id="UP000821865">
    <property type="component" value="Chromosome 11"/>
</dbReference>
<evidence type="ECO:0000313" key="2">
    <source>
        <dbReference type="Proteomes" id="UP000821865"/>
    </source>
</evidence>
<sequence>MASSPASFCPECQAPMANSAAVASHCQRVHRDVHTVARCCGQLFFSRGSYASHCGSRHPHAFVCAQCKASFDSGAQLKSHQTAFVKTYTCPMCGRREPKLAKLTGHVERAHAVILDQRYVLVDVRPRRQAGAEKRRSVMLKLLRTVVPCCGPRPLFLGAALERSYTCGFGSEDAYREPFVDALCEPADDAARASLEETGESAVRFFGPVHP</sequence>